<dbReference type="InterPro" id="IPR003462">
    <property type="entry name" value="ODC_Mu_crystall"/>
</dbReference>
<dbReference type="PANTHER" id="PTHR13812:SF19">
    <property type="entry name" value="KETIMINE REDUCTASE MU-CRYSTALLIN"/>
    <property type="match status" value="1"/>
</dbReference>
<dbReference type="Gene3D" id="3.30.1780.10">
    <property type="entry name" value="ornithine cyclodeaminase, domain 1"/>
    <property type="match status" value="1"/>
</dbReference>
<dbReference type="Gene3D" id="3.40.50.720">
    <property type="entry name" value="NAD(P)-binding Rossmann-like Domain"/>
    <property type="match status" value="1"/>
</dbReference>
<dbReference type="SUPFAM" id="SSF51735">
    <property type="entry name" value="NAD(P)-binding Rossmann-fold domains"/>
    <property type="match status" value="1"/>
</dbReference>
<dbReference type="PIRSF" id="PIRSF001439">
    <property type="entry name" value="CryM"/>
    <property type="match status" value="1"/>
</dbReference>
<dbReference type="EC" id="4.3.1.28" evidence="1"/>
<evidence type="ECO:0000313" key="1">
    <source>
        <dbReference type="EMBL" id="SMX22771.1"/>
    </source>
</evidence>
<dbReference type="EMBL" id="FXXQ01000002">
    <property type="protein sequence ID" value="SMX22771.1"/>
    <property type="molecule type" value="Genomic_DNA"/>
</dbReference>
<accession>A0A238IXJ5</accession>
<dbReference type="Pfam" id="PF02423">
    <property type="entry name" value="OCD_Mu_crystall"/>
    <property type="match status" value="1"/>
</dbReference>
<organism evidence="1 2">
    <name type="scientific">Boseongicola aestuarii</name>
    <dbReference type="NCBI Taxonomy" id="1470561"/>
    <lineage>
        <taxon>Bacteria</taxon>
        <taxon>Pseudomonadati</taxon>
        <taxon>Pseudomonadota</taxon>
        <taxon>Alphaproteobacteria</taxon>
        <taxon>Rhodobacterales</taxon>
        <taxon>Paracoccaceae</taxon>
        <taxon>Boseongicola</taxon>
    </lineage>
</organism>
<reference evidence="1 2" key="1">
    <citation type="submission" date="2017-05" db="EMBL/GenBank/DDBJ databases">
        <authorList>
            <person name="Song R."/>
            <person name="Chenine A.L."/>
            <person name="Ruprecht R.M."/>
        </authorList>
    </citation>
    <scope>NUCLEOTIDE SEQUENCE [LARGE SCALE GENOMIC DNA]</scope>
    <source>
        <strain evidence="1 2">CECT 8489</strain>
    </source>
</reference>
<dbReference type="Proteomes" id="UP000201838">
    <property type="component" value="Unassembled WGS sequence"/>
</dbReference>
<protein>
    <submittedName>
        <fullName evidence="1">L-lysine cyclodeaminase</fullName>
        <ecNumber evidence="1">4.3.1.28</ecNumber>
    </submittedName>
</protein>
<dbReference type="GO" id="GO:0005737">
    <property type="term" value="C:cytoplasm"/>
    <property type="evidence" value="ECO:0007669"/>
    <property type="project" value="TreeGrafter"/>
</dbReference>
<keyword evidence="1" id="KW-0456">Lyase</keyword>
<evidence type="ECO:0000313" key="2">
    <source>
        <dbReference type="Proteomes" id="UP000201838"/>
    </source>
</evidence>
<dbReference type="InterPro" id="IPR036291">
    <property type="entry name" value="NAD(P)-bd_dom_sf"/>
</dbReference>
<dbReference type="InterPro" id="IPR023401">
    <property type="entry name" value="ODC_N"/>
</dbReference>
<sequence length="321" mass="33330">MHLGPEHLYLPDSALEALHISPGDIADAIVVALVAKAEGRLQTTPKSAILPGDGRYMMSTLAVGGDGYTVLKTVGVYPDNAARGLPATTGAILVLDAETGVLRALLGAAWVTAVRTAALSAVAARKMADPGSESIAFIGCGVQASSHLAAFRALYPLKKVFAVGRGRANVDRFVAEARGLGLEAEACDAEAAVRAADIVVSSITLNYEVAPFLDAAWMRPGTFAAITDLFIPWRDETAGAFGSIYVDDLEQERASPKPMVPAGQITGDLTELVTGPEFARPTESPCAFVFRGLALGDYAAAVLALRRAEAAGVGQVISPDP</sequence>
<name>A0A238IXJ5_9RHOB</name>
<dbReference type="GO" id="GO:0016829">
    <property type="term" value="F:lyase activity"/>
    <property type="evidence" value="ECO:0007669"/>
    <property type="project" value="UniProtKB-KW"/>
</dbReference>
<dbReference type="PANTHER" id="PTHR13812">
    <property type="entry name" value="KETIMINE REDUCTASE MU-CRYSTALLIN"/>
    <property type="match status" value="1"/>
</dbReference>
<gene>
    <name evidence="1" type="primary">rapL_1</name>
    <name evidence="1" type="ORF">BOA8489_00869</name>
</gene>
<proteinExistence type="predicted"/>
<dbReference type="AlphaFoldDB" id="A0A238IXJ5"/>
<dbReference type="OrthoDB" id="9785971at2"/>
<keyword evidence="2" id="KW-1185">Reference proteome</keyword>